<keyword evidence="5 6" id="KW-0460">Magnesium</keyword>
<dbReference type="InterPro" id="IPR044153">
    <property type="entry name" value="PIN_Pae0151-like"/>
</dbReference>
<keyword evidence="2 6" id="KW-0540">Nuclease</keyword>
<dbReference type="RefSeq" id="WP_068498703.1">
    <property type="nucleotide sequence ID" value="NZ_LWQU01000123.1"/>
</dbReference>
<keyword evidence="6" id="KW-0800">Toxin</keyword>
<keyword evidence="4 6" id="KW-0378">Hydrolase</keyword>
<keyword evidence="1 6" id="KW-1277">Toxin-antitoxin system</keyword>
<keyword evidence="9" id="KW-1185">Reference proteome</keyword>
<accession>A0A178MX76</accession>
<comment type="similarity">
    <text evidence="6">Belongs to the PINc/VapC protein family.</text>
</comment>
<dbReference type="InterPro" id="IPR022907">
    <property type="entry name" value="VapC_family"/>
</dbReference>
<evidence type="ECO:0000313" key="8">
    <source>
        <dbReference type="EMBL" id="OAN54009.1"/>
    </source>
</evidence>
<evidence type="ECO:0000313" key="9">
    <source>
        <dbReference type="Proteomes" id="UP000078543"/>
    </source>
</evidence>
<dbReference type="PANTHER" id="PTHR35901:SF1">
    <property type="entry name" value="EXONUCLEASE VAPC9"/>
    <property type="match status" value="1"/>
</dbReference>
<dbReference type="InterPro" id="IPR002716">
    <property type="entry name" value="PIN_dom"/>
</dbReference>
<comment type="caution">
    <text evidence="8">The sequence shown here is derived from an EMBL/GenBank/DDBJ whole genome shotgun (WGS) entry which is preliminary data.</text>
</comment>
<dbReference type="Proteomes" id="UP000078543">
    <property type="component" value="Unassembled WGS sequence"/>
</dbReference>
<proteinExistence type="inferred from homology"/>
<dbReference type="EMBL" id="LWQU01000123">
    <property type="protein sequence ID" value="OAN54009.1"/>
    <property type="molecule type" value="Genomic_DNA"/>
</dbReference>
<dbReference type="AlphaFoldDB" id="A0A178MX76"/>
<protein>
    <recommendedName>
        <fullName evidence="6">Ribonuclease VapC</fullName>
        <shortName evidence="6">RNase VapC</shortName>
        <ecNumber evidence="6">3.1.-.-</ecNumber>
    </recommendedName>
    <alternativeName>
        <fullName evidence="6">Toxin VapC</fullName>
    </alternativeName>
</protein>
<comment type="cofactor">
    <cofactor evidence="6">
        <name>Mg(2+)</name>
        <dbReference type="ChEBI" id="CHEBI:18420"/>
    </cofactor>
</comment>
<dbReference type="InterPro" id="IPR029060">
    <property type="entry name" value="PIN-like_dom_sf"/>
</dbReference>
<dbReference type="CDD" id="cd09873">
    <property type="entry name" value="PIN_Pae0151-like"/>
    <property type="match status" value="1"/>
</dbReference>
<feature type="binding site" evidence="6">
    <location>
        <position position="7"/>
    </location>
    <ligand>
        <name>Mg(2+)</name>
        <dbReference type="ChEBI" id="CHEBI:18420"/>
    </ligand>
</feature>
<feature type="binding site" evidence="6">
    <location>
        <position position="98"/>
    </location>
    <ligand>
        <name>Mg(2+)</name>
        <dbReference type="ChEBI" id="CHEBI:18420"/>
    </ligand>
</feature>
<dbReference type="Gene3D" id="3.40.50.1010">
    <property type="entry name" value="5'-nuclease"/>
    <property type="match status" value="1"/>
</dbReference>
<dbReference type="SUPFAM" id="SSF88723">
    <property type="entry name" value="PIN domain-like"/>
    <property type="match status" value="1"/>
</dbReference>
<organism evidence="8 9">
    <name type="scientific">Magnetospirillum moscoviense</name>
    <dbReference type="NCBI Taxonomy" id="1437059"/>
    <lineage>
        <taxon>Bacteria</taxon>
        <taxon>Pseudomonadati</taxon>
        <taxon>Pseudomonadota</taxon>
        <taxon>Alphaproteobacteria</taxon>
        <taxon>Rhodospirillales</taxon>
        <taxon>Rhodospirillaceae</taxon>
        <taxon>Magnetospirillum</taxon>
    </lineage>
</organism>
<sequence length="135" mass="14645">MSGLVIDASVAIKWVIEESGSAAAIQLVGSAPLMAPDLIGAELTNVLWRHVAANRLGESAAQAAWQGCRAMLDRVYAHDELSGPALRMACALGHPAYDCFYLALAEQLDCPMVTADRRFHDRVADSEWRHRVTAL</sequence>
<evidence type="ECO:0000256" key="5">
    <source>
        <dbReference type="ARBA" id="ARBA00022842"/>
    </source>
</evidence>
<dbReference type="STRING" id="1437059.A6A05_09360"/>
<dbReference type="HAMAP" id="MF_00265">
    <property type="entry name" value="VapC_Nob1"/>
    <property type="match status" value="1"/>
</dbReference>
<name>A0A178MX76_9PROT</name>
<dbReference type="GO" id="GO:0016787">
    <property type="term" value="F:hydrolase activity"/>
    <property type="evidence" value="ECO:0007669"/>
    <property type="project" value="UniProtKB-KW"/>
</dbReference>
<evidence type="ECO:0000256" key="1">
    <source>
        <dbReference type="ARBA" id="ARBA00022649"/>
    </source>
</evidence>
<dbReference type="GO" id="GO:0004540">
    <property type="term" value="F:RNA nuclease activity"/>
    <property type="evidence" value="ECO:0007669"/>
    <property type="project" value="InterPro"/>
</dbReference>
<evidence type="ECO:0000256" key="3">
    <source>
        <dbReference type="ARBA" id="ARBA00022723"/>
    </source>
</evidence>
<evidence type="ECO:0000256" key="2">
    <source>
        <dbReference type="ARBA" id="ARBA00022722"/>
    </source>
</evidence>
<evidence type="ECO:0000256" key="4">
    <source>
        <dbReference type="ARBA" id="ARBA00022801"/>
    </source>
</evidence>
<evidence type="ECO:0000259" key="7">
    <source>
        <dbReference type="Pfam" id="PF01850"/>
    </source>
</evidence>
<feature type="domain" description="PIN" evidence="7">
    <location>
        <begin position="5"/>
        <end position="121"/>
    </location>
</feature>
<dbReference type="GO" id="GO:0090729">
    <property type="term" value="F:toxin activity"/>
    <property type="evidence" value="ECO:0007669"/>
    <property type="project" value="UniProtKB-KW"/>
</dbReference>
<keyword evidence="3 6" id="KW-0479">Metal-binding</keyword>
<comment type="function">
    <text evidence="6">Toxic component of a toxin-antitoxin (TA) system. An RNase.</text>
</comment>
<dbReference type="EC" id="3.1.-.-" evidence="6"/>
<gene>
    <name evidence="6" type="primary">vapC</name>
    <name evidence="8" type="ORF">A6A05_09360</name>
</gene>
<reference evidence="8 9" key="1">
    <citation type="submission" date="2016-04" db="EMBL/GenBank/DDBJ databases">
        <title>Draft genome sequence of freshwater magnetotactic bacteria Magnetospirillum marisnigri SP-1 and Magnetospirillum moscoviense BB-1.</title>
        <authorList>
            <person name="Koziaeva V."/>
            <person name="Dziuba M.V."/>
            <person name="Ivanov T.M."/>
            <person name="Kuznetsov B."/>
            <person name="Grouzdev D.S."/>
        </authorList>
    </citation>
    <scope>NUCLEOTIDE SEQUENCE [LARGE SCALE GENOMIC DNA]</scope>
    <source>
        <strain evidence="8 9">BB-1</strain>
    </source>
</reference>
<dbReference type="InterPro" id="IPR051619">
    <property type="entry name" value="TypeII_TA_RNase_PINc/VapC"/>
</dbReference>
<evidence type="ECO:0000256" key="6">
    <source>
        <dbReference type="HAMAP-Rule" id="MF_00265"/>
    </source>
</evidence>
<dbReference type="GO" id="GO:0000287">
    <property type="term" value="F:magnesium ion binding"/>
    <property type="evidence" value="ECO:0007669"/>
    <property type="project" value="UniProtKB-UniRule"/>
</dbReference>
<dbReference type="OrthoDB" id="1524147at2"/>
<dbReference type="PANTHER" id="PTHR35901">
    <property type="entry name" value="RIBONUCLEASE VAPC3"/>
    <property type="match status" value="1"/>
</dbReference>
<dbReference type="Pfam" id="PF01850">
    <property type="entry name" value="PIN"/>
    <property type="match status" value="1"/>
</dbReference>